<reference evidence="3 4" key="1">
    <citation type="journal article" date="2023" name="Nucleic Acids Res.">
        <title>The hologenome of Daphnia magna reveals possible DNA methylation and microbiome-mediated evolution of the host genome.</title>
        <authorList>
            <person name="Chaturvedi A."/>
            <person name="Li X."/>
            <person name="Dhandapani V."/>
            <person name="Marshall H."/>
            <person name="Kissane S."/>
            <person name="Cuenca-Cambronero M."/>
            <person name="Asole G."/>
            <person name="Calvet F."/>
            <person name="Ruiz-Romero M."/>
            <person name="Marangio P."/>
            <person name="Guigo R."/>
            <person name="Rago D."/>
            <person name="Mirbahai L."/>
            <person name="Eastwood N."/>
            <person name="Colbourne J.K."/>
            <person name="Zhou J."/>
            <person name="Mallon E."/>
            <person name="Orsini L."/>
        </authorList>
    </citation>
    <scope>NUCLEOTIDE SEQUENCE [LARGE SCALE GENOMIC DNA]</scope>
    <source>
        <strain evidence="3">LRV0_1</strain>
    </source>
</reference>
<dbReference type="Pfam" id="PF13966">
    <property type="entry name" value="zf-RVT"/>
    <property type="match status" value="1"/>
</dbReference>
<feature type="region of interest" description="Disordered" evidence="1">
    <location>
        <begin position="22"/>
        <end position="58"/>
    </location>
</feature>
<feature type="compositionally biased region" description="Basic and acidic residues" evidence="1">
    <location>
        <begin position="39"/>
        <end position="49"/>
    </location>
</feature>
<dbReference type="InterPro" id="IPR026960">
    <property type="entry name" value="RVT-Znf"/>
</dbReference>
<comment type="caution">
    <text evidence="3">The sequence shown here is derived from an EMBL/GenBank/DDBJ whole genome shotgun (WGS) entry which is preliminary data.</text>
</comment>
<dbReference type="EMBL" id="JAOYFB010000039">
    <property type="protein sequence ID" value="KAK4028732.1"/>
    <property type="molecule type" value="Genomic_DNA"/>
</dbReference>
<sequence length="196" mass="23073">MEKTTKDCAYPSTTVRELYNLAPTRYKNSGKKGKKGKRLRGDSEEEKTSHIQSPDSPESSLLCFWLSFPLRNIFQLYNQNKPAEVIERPSYLLEPLHQIIFLVQISCRRKTYRHWIQEMSGPGKIEILRTDLDWPNIWREIAALPANIKETMFLFNQRLLPTTTRCHRFDSLTDENCQLCHQFPETDEHLVIYCPL</sequence>
<feature type="compositionally biased region" description="Basic residues" evidence="1">
    <location>
        <begin position="28"/>
        <end position="38"/>
    </location>
</feature>
<dbReference type="Proteomes" id="UP001234178">
    <property type="component" value="Unassembled WGS sequence"/>
</dbReference>
<evidence type="ECO:0000313" key="4">
    <source>
        <dbReference type="Proteomes" id="UP001234178"/>
    </source>
</evidence>
<protein>
    <recommendedName>
        <fullName evidence="2">Reverse transcriptase zinc-binding domain-containing protein</fullName>
    </recommendedName>
</protein>
<name>A0ABR0AUC1_9CRUS</name>
<accession>A0ABR0AUC1</accession>
<evidence type="ECO:0000259" key="2">
    <source>
        <dbReference type="Pfam" id="PF13966"/>
    </source>
</evidence>
<evidence type="ECO:0000256" key="1">
    <source>
        <dbReference type="SAM" id="MobiDB-lite"/>
    </source>
</evidence>
<organism evidence="3 4">
    <name type="scientific">Daphnia magna</name>
    <dbReference type="NCBI Taxonomy" id="35525"/>
    <lineage>
        <taxon>Eukaryota</taxon>
        <taxon>Metazoa</taxon>
        <taxon>Ecdysozoa</taxon>
        <taxon>Arthropoda</taxon>
        <taxon>Crustacea</taxon>
        <taxon>Branchiopoda</taxon>
        <taxon>Diplostraca</taxon>
        <taxon>Cladocera</taxon>
        <taxon>Anomopoda</taxon>
        <taxon>Daphniidae</taxon>
        <taxon>Daphnia</taxon>
    </lineage>
</organism>
<proteinExistence type="predicted"/>
<gene>
    <name evidence="3" type="ORF">OUZ56_021753</name>
</gene>
<feature type="domain" description="Reverse transcriptase zinc-binding" evidence="2">
    <location>
        <begin position="133"/>
        <end position="195"/>
    </location>
</feature>
<keyword evidence="4" id="KW-1185">Reference proteome</keyword>
<evidence type="ECO:0000313" key="3">
    <source>
        <dbReference type="EMBL" id="KAK4028732.1"/>
    </source>
</evidence>